<reference evidence="1" key="1">
    <citation type="submission" date="2021-12" db="EMBL/GenBank/DDBJ databases">
        <authorList>
            <person name="Rodrigo-Torres L."/>
            <person name="Arahal R. D."/>
            <person name="Lucena T."/>
        </authorList>
    </citation>
    <scope>NUCLEOTIDE SEQUENCE</scope>
    <source>
        <strain evidence="1">CECT 8858</strain>
    </source>
</reference>
<organism evidence="1 2">
    <name type="scientific">Emticicia aquatica</name>
    <dbReference type="NCBI Taxonomy" id="1681835"/>
    <lineage>
        <taxon>Bacteria</taxon>
        <taxon>Pseudomonadati</taxon>
        <taxon>Bacteroidota</taxon>
        <taxon>Cytophagia</taxon>
        <taxon>Cytophagales</taxon>
        <taxon>Leadbetterellaceae</taxon>
        <taxon>Emticicia</taxon>
    </lineage>
</organism>
<proteinExistence type="predicted"/>
<dbReference type="EMBL" id="CAKLPY010000002">
    <property type="protein sequence ID" value="CAH0996904.1"/>
    <property type="molecule type" value="Genomic_DNA"/>
</dbReference>
<gene>
    <name evidence="1" type="ORF">EMA8858_03039</name>
</gene>
<evidence type="ECO:0000313" key="2">
    <source>
        <dbReference type="Proteomes" id="UP000837932"/>
    </source>
</evidence>
<name>A0ABN8EYS2_9BACT</name>
<accession>A0ABN8EYS2</accession>
<keyword evidence="2" id="KW-1185">Reference proteome</keyword>
<dbReference type="Proteomes" id="UP000837932">
    <property type="component" value="Unassembled WGS sequence"/>
</dbReference>
<evidence type="ECO:0000313" key="1">
    <source>
        <dbReference type="EMBL" id="CAH0996904.1"/>
    </source>
</evidence>
<sequence length="45" mass="5299">MLILLLLLFIFIGLFLRLTTVKNELYAPKSYMLNLNTRPSLSIHY</sequence>
<comment type="caution">
    <text evidence="1">The sequence shown here is derived from an EMBL/GenBank/DDBJ whole genome shotgun (WGS) entry which is preliminary data.</text>
</comment>
<protein>
    <submittedName>
        <fullName evidence="1">Uncharacterized protein</fullName>
    </submittedName>
</protein>